<protein>
    <recommendedName>
        <fullName evidence="2">VWFA domain-containing protein</fullName>
    </recommendedName>
</protein>
<dbReference type="PANTHER" id="PTHR37947:SF2">
    <property type="entry name" value="VON WILLEBRAND FACTOR TYPE A"/>
    <property type="match status" value="1"/>
</dbReference>
<gene>
    <name evidence="3" type="ORF">A2W05_06840</name>
</gene>
<dbReference type="InterPro" id="IPR036465">
    <property type="entry name" value="vWFA_dom_sf"/>
</dbReference>
<dbReference type="Pfam" id="PF13768">
    <property type="entry name" value="VWA_3"/>
    <property type="match status" value="1"/>
</dbReference>
<dbReference type="SMART" id="SM00327">
    <property type="entry name" value="VWA"/>
    <property type="match status" value="2"/>
</dbReference>
<dbReference type="InterPro" id="IPR029062">
    <property type="entry name" value="Class_I_gatase-like"/>
</dbReference>
<comment type="caution">
    <text evidence="3">The sequence shown here is derived from an EMBL/GenBank/DDBJ whole genome shotgun (WGS) entry which is preliminary data.</text>
</comment>
<proteinExistence type="predicted"/>
<dbReference type="Gene3D" id="3.40.50.410">
    <property type="entry name" value="von Willebrand factor, type A domain"/>
    <property type="match status" value="2"/>
</dbReference>
<dbReference type="PROSITE" id="PS50234">
    <property type="entry name" value="VWFA"/>
    <property type="match status" value="1"/>
</dbReference>
<feature type="transmembrane region" description="Helical" evidence="1">
    <location>
        <begin position="798"/>
        <end position="817"/>
    </location>
</feature>
<evidence type="ECO:0000313" key="4">
    <source>
        <dbReference type="Proteomes" id="UP000178797"/>
    </source>
</evidence>
<dbReference type="EMBL" id="MGDE01000176">
    <property type="protein sequence ID" value="OGL44597.1"/>
    <property type="molecule type" value="Genomic_DNA"/>
</dbReference>
<dbReference type="InterPro" id="IPR002035">
    <property type="entry name" value="VWF_A"/>
</dbReference>
<accession>A0A1F7RUM5</accession>
<dbReference type="Gene3D" id="3.40.50.880">
    <property type="match status" value="2"/>
</dbReference>
<reference evidence="3 4" key="1">
    <citation type="journal article" date="2016" name="Nat. Commun.">
        <title>Thousands of microbial genomes shed light on interconnected biogeochemical processes in an aquifer system.</title>
        <authorList>
            <person name="Anantharaman K."/>
            <person name="Brown C.T."/>
            <person name="Hug L.A."/>
            <person name="Sharon I."/>
            <person name="Castelle C.J."/>
            <person name="Probst A.J."/>
            <person name="Thomas B.C."/>
            <person name="Singh A."/>
            <person name="Wilkins M.J."/>
            <person name="Karaoz U."/>
            <person name="Brodie E.L."/>
            <person name="Williams K.H."/>
            <person name="Hubbard S.S."/>
            <person name="Banfield J.F."/>
        </authorList>
    </citation>
    <scope>NUCLEOTIDE SEQUENCE [LARGE SCALE GENOMIC DNA]</scope>
</reference>
<dbReference type="SUPFAM" id="SSF52317">
    <property type="entry name" value="Class I glutamine amidotransferase-like"/>
    <property type="match status" value="1"/>
</dbReference>
<evidence type="ECO:0000256" key="1">
    <source>
        <dbReference type="SAM" id="Phobius"/>
    </source>
</evidence>
<keyword evidence="1" id="KW-0812">Transmembrane</keyword>
<dbReference type="Proteomes" id="UP000178797">
    <property type="component" value="Unassembled WGS sequence"/>
</dbReference>
<keyword evidence="1" id="KW-1133">Transmembrane helix</keyword>
<dbReference type="CDD" id="cd00198">
    <property type="entry name" value="vWFA"/>
    <property type="match status" value="2"/>
</dbReference>
<name>A0A1F7RUM5_9BACT</name>
<organism evidence="3 4">
    <name type="scientific">Candidatus Schekmanbacteria bacterium RBG_16_38_10</name>
    <dbReference type="NCBI Taxonomy" id="1817879"/>
    <lineage>
        <taxon>Bacteria</taxon>
        <taxon>Candidatus Schekmaniibacteriota</taxon>
    </lineage>
</organism>
<feature type="domain" description="VWFA" evidence="2">
    <location>
        <begin position="383"/>
        <end position="559"/>
    </location>
</feature>
<evidence type="ECO:0000259" key="2">
    <source>
        <dbReference type="PROSITE" id="PS50234"/>
    </source>
</evidence>
<sequence>MKKLILSLIKISVLLFLILVFLDVKLPASSGRICRIYLVDISDSVFITSSHNKDVTKTNPLEFALSFIKWDISNLLSDDMVGIAVFADTISFELKPTPKSNVAVPNSLNAGIDRVNTNMPKAVMTTAKFFPDGYSKEIYIFTDGNNVTDDIDKMLSLAKLEGISVFTIPVGGASPIDFKIESVAAPTAVAANEKFDIAVTISSTEEGRVRVSLEELKRSIDTVVPKNMPMRVVFPDVSITPNKTYEIFTAKVSPLDLVDDCEVNNVGRVMVIKGDNRTKVLYLGRNTQNIPLLLRIMMADTNIHLDSSDKYIAPFPYDCVVINNIPASFFTKEQMESIKTYVEDFGGGLFIVGGPDSYALGGYEDTAIEAVSPLWSAPDERLSTVIVLDSSGSMDMDVPKLNKRKMEIAVDSIGAVVKMLRDNDFISIVTFSDSSNVLVPMTKLNNKSGVLSKLSGLTAYGPTQIIPPLNDAIRQLANAETGRRHILLITDGKSNEDIVKFKEIGETLRQKDITITVIATGEEVGEDKLRSLLSDNTYTYWHLKINDFTELERILRNDIISKKEYLVEKEGVMPSIVDSNHAILKGLDGLPLIQQYNRTSPKKDSIVILSVEKSPLLAVQNYGKGISAALAVSPEKGFAKWEELYMFVIQILSYIKKLPGGDAVRVSHSIESNKIRLTITIKDGDDYINGLKPTADYICLLNNERGSISLDQIASGKYEGIIPNANVALYYISIFADKYSMTTSISVDYSTEFYNIGINLTALERISQETNGKVLRDISGYKTTARKEVPIKKDGKPFFVAAAVILFILDIGVNIFWKL</sequence>
<dbReference type="AlphaFoldDB" id="A0A1F7RUM5"/>
<evidence type="ECO:0000313" key="3">
    <source>
        <dbReference type="EMBL" id="OGL44597.1"/>
    </source>
</evidence>
<dbReference type="PANTHER" id="PTHR37947">
    <property type="entry name" value="BLL2462 PROTEIN"/>
    <property type="match status" value="1"/>
</dbReference>
<dbReference type="SUPFAM" id="SSF53300">
    <property type="entry name" value="vWA-like"/>
    <property type="match status" value="2"/>
</dbReference>
<dbReference type="Pfam" id="PF00092">
    <property type="entry name" value="VWA"/>
    <property type="match status" value="1"/>
</dbReference>
<keyword evidence="1" id="KW-0472">Membrane</keyword>